<evidence type="ECO:0000313" key="4">
    <source>
        <dbReference type="Proteomes" id="UP000614047"/>
    </source>
</evidence>
<dbReference type="AlphaFoldDB" id="A0A931D9G2"/>
<keyword evidence="1" id="KW-0812">Transmembrane</keyword>
<keyword evidence="2" id="KW-0732">Signal</keyword>
<evidence type="ECO:0000256" key="2">
    <source>
        <dbReference type="SAM" id="SignalP"/>
    </source>
</evidence>
<feature type="signal peptide" evidence="2">
    <location>
        <begin position="1"/>
        <end position="31"/>
    </location>
</feature>
<dbReference type="Proteomes" id="UP000614047">
    <property type="component" value="Unassembled WGS sequence"/>
</dbReference>
<proteinExistence type="predicted"/>
<protein>
    <recommendedName>
        <fullName evidence="5">LPXTG cell wall anchor domain-containing protein</fullName>
    </recommendedName>
</protein>
<gene>
    <name evidence="3" type="ORF">IW256_001022</name>
</gene>
<name>A0A931D9G2_9ACTN</name>
<dbReference type="Gene3D" id="2.30.30.40">
    <property type="entry name" value="SH3 Domains"/>
    <property type="match status" value="1"/>
</dbReference>
<keyword evidence="1" id="KW-1133">Transmembrane helix</keyword>
<evidence type="ECO:0000313" key="3">
    <source>
        <dbReference type="EMBL" id="MBG6086909.1"/>
    </source>
</evidence>
<organism evidence="3 4">
    <name type="scientific">Actinomadura viridis</name>
    <dbReference type="NCBI Taxonomy" id="58110"/>
    <lineage>
        <taxon>Bacteria</taxon>
        <taxon>Bacillati</taxon>
        <taxon>Actinomycetota</taxon>
        <taxon>Actinomycetes</taxon>
        <taxon>Streptosporangiales</taxon>
        <taxon>Thermomonosporaceae</taxon>
        <taxon>Actinomadura</taxon>
    </lineage>
</organism>
<dbReference type="RefSeq" id="WP_197009845.1">
    <property type="nucleotide sequence ID" value="NZ_BAABES010000007.1"/>
</dbReference>
<keyword evidence="1" id="KW-0472">Membrane</keyword>
<keyword evidence="4" id="KW-1185">Reference proteome</keyword>
<feature type="transmembrane region" description="Helical" evidence="1">
    <location>
        <begin position="128"/>
        <end position="147"/>
    </location>
</feature>
<sequence length="155" mass="16096">MNRKCLTFAATGLVGGGIALFGAGSVPAANAQEGDYGICEYRVTARHGLKVHTGPGLRYRVIGTLPYRKEVRADCKKRGWTELRGDVPVELRHGFVDAAHLRLIRVIYPPDGGVAAGAGATSPGTNPYLAGTGLAAIAAGAGVAVMARRRRTAGV</sequence>
<evidence type="ECO:0008006" key="5">
    <source>
        <dbReference type="Google" id="ProtNLM"/>
    </source>
</evidence>
<evidence type="ECO:0000256" key="1">
    <source>
        <dbReference type="SAM" id="Phobius"/>
    </source>
</evidence>
<dbReference type="EMBL" id="JADOUA010000001">
    <property type="protein sequence ID" value="MBG6086909.1"/>
    <property type="molecule type" value="Genomic_DNA"/>
</dbReference>
<accession>A0A931D9G2</accession>
<reference evidence="3" key="1">
    <citation type="submission" date="2020-11" db="EMBL/GenBank/DDBJ databases">
        <title>Sequencing the genomes of 1000 actinobacteria strains.</title>
        <authorList>
            <person name="Klenk H.-P."/>
        </authorList>
    </citation>
    <scope>NUCLEOTIDE SEQUENCE</scope>
    <source>
        <strain evidence="3">DSM 43175</strain>
    </source>
</reference>
<comment type="caution">
    <text evidence="3">The sequence shown here is derived from an EMBL/GenBank/DDBJ whole genome shotgun (WGS) entry which is preliminary data.</text>
</comment>
<feature type="chain" id="PRO_5037897280" description="LPXTG cell wall anchor domain-containing protein" evidence="2">
    <location>
        <begin position="32"/>
        <end position="155"/>
    </location>
</feature>